<gene>
    <name evidence="1" type="ORF">E5K04_12385</name>
</gene>
<name>A0A4T0UNL2_9NEIS</name>
<organism evidence="1 2">
    <name type="scientific">Crenobacter intestini</name>
    <dbReference type="NCBI Taxonomy" id="2563443"/>
    <lineage>
        <taxon>Bacteria</taxon>
        <taxon>Pseudomonadati</taxon>
        <taxon>Pseudomonadota</taxon>
        <taxon>Betaproteobacteria</taxon>
        <taxon>Neisseriales</taxon>
        <taxon>Neisseriaceae</taxon>
        <taxon>Crenobacter</taxon>
    </lineage>
</organism>
<accession>A0A4T0UNL2</accession>
<dbReference type="Proteomes" id="UP000308891">
    <property type="component" value="Unassembled WGS sequence"/>
</dbReference>
<dbReference type="EMBL" id="STGJ01000014">
    <property type="protein sequence ID" value="TIC80298.1"/>
    <property type="molecule type" value="Genomic_DNA"/>
</dbReference>
<reference evidence="1 2" key="1">
    <citation type="submission" date="2019-04" db="EMBL/GenBank/DDBJ databases">
        <title>Crenobacter sp. nov.</title>
        <authorList>
            <person name="Shi S."/>
        </authorList>
    </citation>
    <scope>NUCLEOTIDE SEQUENCE [LARGE SCALE GENOMIC DNA]</scope>
    <source>
        <strain evidence="1 2">GY 70310</strain>
    </source>
</reference>
<comment type="caution">
    <text evidence="1">The sequence shown here is derived from an EMBL/GenBank/DDBJ whole genome shotgun (WGS) entry which is preliminary data.</text>
</comment>
<dbReference type="RefSeq" id="WP_136554554.1">
    <property type="nucleotide sequence ID" value="NZ_STGJ01000014.1"/>
</dbReference>
<proteinExistence type="predicted"/>
<evidence type="ECO:0000313" key="2">
    <source>
        <dbReference type="Proteomes" id="UP000308891"/>
    </source>
</evidence>
<dbReference type="OrthoDB" id="9135626at2"/>
<protein>
    <submittedName>
        <fullName evidence="1">Uncharacterized protein</fullName>
    </submittedName>
</protein>
<dbReference type="AlphaFoldDB" id="A0A4T0UNL2"/>
<sequence>MQTETMGNCLACGQVLPEQHVELSLNRQCLHYAKQPDGQVRVELEIMAADVLYLFCPPCADAGCAAAMRHEGVAVNFPTGPVGVCGRCQAPVPMSAPHSAYERLDGSFYWQAGSGWHCQPSDSETLAVVCQRCLDDPHWPAAALAREQSQQDARCAALEKSKP</sequence>
<evidence type="ECO:0000313" key="1">
    <source>
        <dbReference type="EMBL" id="TIC80298.1"/>
    </source>
</evidence>
<keyword evidence="2" id="KW-1185">Reference proteome</keyword>